<dbReference type="SUPFAM" id="SSF53335">
    <property type="entry name" value="S-adenosyl-L-methionine-dependent methyltransferases"/>
    <property type="match status" value="1"/>
</dbReference>
<dbReference type="AlphaFoldDB" id="A0A1G2EAV6"/>
<sequence>MLKLKGKSRLKEKIKKILLRYFNTLEGNGNSNFKTNGEENFLNSLFEVYQSRDFCVFDVGANVGNYSELVLNNSKGRPLSIHAFEPTRGCFKELLSRFSGQKNIHLNNFGLSSSEKEATIYSDKEKSNLASLYKRDLKNYGISLGRTESISLKRLDTYIQENKISKVNLLKIDVEGHELEVLRGLGQYLNPDFIDFIQFEYGGCNLDSVTKLSDLYDVLAKNGFEICKIMPKYLEFRKYKIYMENFTYSNYVAVGPNFLSNEK</sequence>
<dbReference type="PANTHER" id="PTHR36973:SF4">
    <property type="entry name" value="NODULATION PROTEIN"/>
    <property type="match status" value="1"/>
</dbReference>
<dbReference type="InterPro" id="IPR006342">
    <property type="entry name" value="FkbM_mtfrase"/>
</dbReference>
<dbReference type="Pfam" id="PF05050">
    <property type="entry name" value="Methyltransf_21"/>
    <property type="match status" value="1"/>
</dbReference>
<name>A0A1G2EAV6_9BACT</name>
<dbReference type="GO" id="GO:0008171">
    <property type="term" value="F:O-methyltransferase activity"/>
    <property type="evidence" value="ECO:0007669"/>
    <property type="project" value="TreeGrafter"/>
</dbReference>
<accession>A0A1G2EAV6</accession>
<proteinExistence type="predicted"/>
<gene>
    <name evidence="2" type="ORF">A3A08_01810</name>
</gene>
<dbReference type="PANTHER" id="PTHR36973">
    <property type="entry name" value="SLL1456 PROTEIN-RELATED"/>
    <property type="match status" value="1"/>
</dbReference>
<comment type="caution">
    <text evidence="2">The sequence shown here is derived from an EMBL/GenBank/DDBJ whole genome shotgun (WGS) entry which is preliminary data.</text>
</comment>
<protein>
    <recommendedName>
        <fullName evidence="1">Methyltransferase FkbM domain-containing protein</fullName>
    </recommendedName>
</protein>
<dbReference type="InterPro" id="IPR029063">
    <property type="entry name" value="SAM-dependent_MTases_sf"/>
</dbReference>
<dbReference type="NCBIfam" id="TIGR01444">
    <property type="entry name" value="fkbM_fam"/>
    <property type="match status" value="1"/>
</dbReference>
<organism evidence="2 3">
    <name type="scientific">Candidatus Nealsonbacteria bacterium RIFCSPLOWO2_01_FULL_41_9</name>
    <dbReference type="NCBI Taxonomy" id="1801671"/>
    <lineage>
        <taxon>Bacteria</taxon>
        <taxon>Candidatus Nealsoniibacteriota</taxon>
    </lineage>
</organism>
<dbReference type="InterPro" id="IPR053188">
    <property type="entry name" value="FkbM_Methyltransferase"/>
</dbReference>
<evidence type="ECO:0000313" key="2">
    <source>
        <dbReference type="EMBL" id="OGZ22742.1"/>
    </source>
</evidence>
<feature type="domain" description="Methyltransferase FkbM" evidence="1">
    <location>
        <begin position="58"/>
        <end position="225"/>
    </location>
</feature>
<dbReference type="Proteomes" id="UP000176406">
    <property type="component" value="Unassembled WGS sequence"/>
</dbReference>
<dbReference type="Gene3D" id="3.40.50.150">
    <property type="entry name" value="Vaccinia Virus protein VP39"/>
    <property type="match status" value="1"/>
</dbReference>
<reference evidence="2 3" key="1">
    <citation type="journal article" date="2016" name="Nat. Commun.">
        <title>Thousands of microbial genomes shed light on interconnected biogeochemical processes in an aquifer system.</title>
        <authorList>
            <person name="Anantharaman K."/>
            <person name="Brown C.T."/>
            <person name="Hug L.A."/>
            <person name="Sharon I."/>
            <person name="Castelle C.J."/>
            <person name="Probst A.J."/>
            <person name="Thomas B.C."/>
            <person name="Singh A."/>
            <person name="Wilkins M.J."/>
            <person name="Karaoz U."/>
            <person name="Brodie E.L."/>
            <person name="Williams K.H."/>
            <person name="Hubbard S.S."/>
            <person name="Banfield J.F."/>
        </authorList>
    </citation>
    <scope>NUCLEOTIDE SEQUENCE [LARGE SCALE GENOMIC DNA]</scope>
</reference>
<dbReference type="EMBL" id="MHMG01000037">
    <property type="protein sequence ID" value="OGZ22742.1"/>
    <property type="molecule type" value="Genomic_DNA"/>
</dbReference>
<evidence type="ECO:0000259" key="1">
    <source>
        <dbReference type="Pfam" id="PF05050"/>
    </source>
</evidence>
<evidence type="ECO:0000313" key="3">
    <source>
        <dbReference type="Proteomes" id="UP000176406"/>
    </source>
</evidence>